<dbReference type="PIRSF" id="PIRSF000371">
    <property type="entry name" value="PFL_act_enz"/>
    <property type="match status" value="1"/>
</dbReference>
<dbReference type="SUPFAM" id="SSF102114">
    <property type="entry name" value="Radical SAM enzymes"/>
    <property type="match status" value="1"/>
</dbReference>
<keyword evidence="8" id="KW-0411">Iron-sulfur</keyword>
<comment type="similarity">
    <text evidence="2">Belongs to the organic radical-activating enzymes family.</text>
</comment>
<feature type="domain" description="Radical SAM core" evidence="10">
    <location>
        <begin position="21"/>
        <end position="301"/>
    </location>
</feature>
<keyword evidence="6" id="KW-0560">Oxidoreductase</keyword>
<dbReference type="InterPro" id="IPR013785">
    <property type="entry name" value="Aldolase_TIM"/>
</dbReference>
<dbReference type="GO" id="GO:0051539">
    <property type="term" value="F:4 iron, 4 sulfur cluster binding"/>
    <property type="evidence" value="ECO:0007669"/>
    <property type="project" value="UniProtKB-KW"/>
</dbReference>
<dbReference type="PANTHER" id="PTHR30352">
    <property type="entry name" value="PYRUVATE FORMATE-LYASE-ACTIVATING ENZYME"/>
    <property type="match status" value="1"/>
</dbReference>
<dbReference type="InterPro" id="IPR017900">
    <property type="entry name" value="4Fe4S_Fe_S_CS"/>
</dbReference>
<keyword evidence="7" id="KW-0408">Iron</keyword>
<dbReference type="Pfam" id="PF00037">
    <property type="entry name" value="Fer4"/>
    <property type="match status" value="2"/>
</dbReference>
<evidence type="ECO:0000256" key="2">
    <source>
        <dbReference type="ARBA" id="ARBA00009777"/>
    </source>
</evidence>
<dbReference type="InterPro" id="IPR012839">
    <property type="entry name" value="Organic_radical_activase"/>
</dbReference>
<dbReference type="PANTHER" id="PTHR30352:SF4">
    <property type="entry name" value="PYRUVATE FORMATE-LYASE 2-ACTIVATING ENZYME"/>
    <property type="match status" value="1"/>
</dbReference>
<evidence type="ECO:0000259" key="9">
    <source>
        <dbReference type="PROSITE" id="PS51379"/>
    </source>
</evidence>
<evidence type="ECO:0000313" key="12">
    <source>
        <dbReference type="Proteomes" id="UP000186221"/>
    </source>
</evidence>
<comment type="cofactor">
    <cofactor evidence="1">
        <name>[4Fe-4S] cluster</name>
        <dbReference type="ChEBI" id="CHEBI:49883"/>
    </cofactor>
</comment>
<evidence type="ECO:0000256" key="1">
    <source>
        <dbReference type="ARBA" id="ARBA00001966"/>
    </source>
</evidence>
<dbReference type="SFLD" id="SFLDG01118">
    <property type="entry name" value="activating_enzymes__group_2"/>
    <property type="match status" value="1"/>
</dbReference>
<keyword evidence="12" id="KW-1185">Reference proteome</keyword>
<dbReference type="OrthoDB" id="9792276at2"/>
<proteinExistence type="inferred from homology"/>
<keyword evidence="3" id="KW-0004">4Fe-4S</keyword>
<dbReference type="InterPro" id="IPR017896">
    <property type="entry name" value="4Fe4S_Fe-S-bd"/>
</dbReference>
<evidence type="ECO:0000256" key="5">
    <source>
        <dbReference type="ARBA" id="ARBA00022723"/>
    </source>
</evidence>
<dbReference type="InterPro" id="IPR007197">
    <property type="entry name" value="rSAM"/>
</dbReference>
<protein>
    <submittedName>
        <fullName evidence="11">Glycerol dehydratase, cobalamin-independent, small subunit</fullName>
    </submittedName>
</protein>
<dbReference type="SUPFAM" id="SSF54862">
    <property type="entry name" value="4Fe-4S ferredoxins"/>
    <property type="match status" value="1"/>
</dbReference>
<evidence type="ECO:0000259" key="10">
    <source>
        <dbReference type="PROSITE" id="PS51918"/>
    </source>
</evidence>
<dbReference type="InterPro" id="IPR034457">
    <property type="entry name" value="Organic_radical-activating"/>
</dbReference>
<dbReference type="RefSeq" id="WP_076486052.1">
    <property type="nucleotide sequence ID" value="NZ_FTOG01000012.1"/>
</dbReference>
<feature type="domain" description="4Fe-4S ferredoxin-type" evidence="9">
    <location>
        <begin position="52"/>
        <end position="77"/>
    </location>
</feature>
<sequence length="306" mass="33118">MSVIDTTAEGTVFDIQRYSIHDGPGVRTIVFLKGCPLRCRWCSNPESQAPEPELFFRASACIGCGQCVPVCPVQALSKANPGFVDRSKCIKCGECTKVCPTEALKRTGRRMTLAEVMQELRKDAIHYRRSGGGVTLSGGEPLMQSAFAKQILMACHEQGWNTAMETTGCTTREVIRDVIPHVDNLLMDIKAIDPAVHQANTGVDNRIILENALIAASLSPNPVVRVPVVPGVNDNEREIGAIAHFATLMPKVSTVHLLPYHSFGENKYTLLGRQSPMGATKDLRPESILPLKAVVESAGLNCVIGG</sequence>
<evidence type="ECO:0000256" key="8">
    <source>
        <dbReference type="ARBA" id="ARBA00023014"/>
    </source>
</evidence>
<feature type="domain" description="4Fe-4S ferredoxin-type" evidence="9">
    <location>
        <begin position="80"/>
        <end position="109"/>
    </location>
</feature>
<reference evidence="12" key="1">
    <citation type="submission" date="2017-01" db="EMBL/GenBank/DDBJ databases">
        <authorList>
            <person name="Varghese N."/>
            <person name="Submissions S."/>
        </authorList>
    </citation>
    <scope>NUCLEOTIDE SEQUENCE [LARGE SCALE GENOMIC DNA]</scope>
    <source>
        <strain evidence="12">DSM 19945</strain>
    </source>
</reference>
<dbReference type="AlphaFoldDB" id="A0A1N7PZU7"/>
<dbReference type="PROSITE" id="PS51918">
    <property type="entry name" value="RADICAL_SAM"/>
    <property type="match status" value="1"/>
</dbReference>
<dbReference type="SFLD" id="SFLDG01066">
    <property type="entry name" value="organic_radical-activating_enz"/>
    <property type="match status" value="1"/>
</dbReference>
<evidence type="ECO:0000256" key="7">
    <source>
        <dbReference type="ARBA" id="ARBA00023004"/>
    </source>
</evidence>
<dbReference type="EMBL" id="FTOG01000012">
    <property type="protein sequence ID" value="SIT16065.1"/>
    <property type="molecule type" value="Genomic_DNA"/>
</dbReference>
<dbReference type="STRING" id="453582.SAMN05421580_11227"/>
<dbReference type="InterPro" id="IPR058240">
    <property type="entry name" value="rSAM_sf"/>
</dbReference>
<evidence type="ECO:0000256" key="3">
    <source>
        <dbReference type="ARBA" id="ARBA00022485"/>
    </source>
</evidence>
<dbReference type="GO" id="GO:0046872">
    <property type="term" value="F:metal ion binding"/>
    <property type="evidence" value="ECO:0007669"/>
    <property type="project" value="UniProtKB-KW"/>
</dbReference>
<dbReference type="Proteomes" id="UP000186221">
    <property type="component" value="Unassembled WGS sequence"/>
</dbReference>
<evidence type="ECO:0000256" key="4">
    <source>
        <dbReference type="ARBA" id="ARBA00022691"/>
    </source>
</evidence>
<dbReference type="InterPro" id="IPR040074">
    <property type="entry name" value="BssD/PflA/YjjW"/>
</dbReference>
<dbReference type="Gene3D" id="3.20.20.70">
    <property type="entry name" value="Aldolase class I"/>
    <property type="match status" value="1"/>
</dbReference>
<dbReference type="GO" id="GO:0016491">
    <property type="term" value="F:oxidoreductase activity"/>
    <property type="evidence" value="ECO:0007669"/>
    <property type="project" value="UniProtKB-KW"/>
</dbReference>
<dbReference type="Gene3D" id="3.30.70.20">
    <property type="match status" value="1"/>
</dbReference>
<name>A0A1N7PZU7_9RHOB</name>
<gene>
    <name evidence="11" type="ORF">SAMN05421580_11227</name>
</gene>
<dbReference type="Pfam" id="PF04055">
    <property type="entry name" value="Radical_SAM"/>
    <property type="match status" value="1"/>
</dbReference>
<keyword evidence="5" id="KW-0479">Metal-binding</keyword>
<accession>A0A1N7PZU7</accession>
<dbReference type="PROSITE" id="PS51379">
    <property type="entry name" value="4FE4S_FER_2"/>
    <property type="match status" value="2"/>
</dbReference>
<evidence type="ECO:0000313" key="11">
    <source>
        <dbReference type="EMBL" id="SIT16065.1"/>
    </source>
</evidence>
<dbReference type="PROSITE" id="PS00198">
    <property type="entry name" value="4FE4S_FER_1"/>
    <property type="match status" value="2"/>
</dbReference>
<keyword evidence="4" id="KW-0949">S-adenosyl-L-methionine</keyword>
<dbReference type="InterPro" id="IPR001989">
    <property type="entry name" value="Radical_activat_CS"/>
</dbReference>
<dbReference type="PROSITE" id="PS01087">
    <property type="entry name" value="RADICAL_ACTIVATING"/>
    <property type="match status" value="1"/>
</dbReference>
<organism evidence="11 12">
    <name type="scientific">Rhodobacter aestuarii</name>
    <dbReference type="NCBI Taxonomy" id="453582"/>
    <lineage>
        <taxon>Bacteria</taxon>
        <taxon>Pseudomonadati</taxon>
        <taxon>Pseudomonadota</taxon>
        <taxon>Alphaproteobacteria</taxon>
        <taxon>Rhodobacterales</taxon>
        <taxon>Rhodobacter group</taxon>
        <taxon>Rhodobacter</taxon>
    </lineage>
</organism>
<dbReference type="SFLD" id="SFLDS00029">
    <property type="entry name" value="Radical_SAM"/>
    <property type="match status" value="1"/>
</dbReference>
<evidence type="ECO:0000256" key="6">
    <source>
        <dbReference type="ARBA" id="ARBA00023002"/>
    </source>
</evidence>
<dbReference type="NCBIfam" id="TIGR02494">
    <property type="entry name" value="PFLE_PFLC"/>
    <property type="match status" value="1"/>
</dbReference>